<dbReference type="GO" id="GO:0000166">
    <property type="term" value="F:nucleotide binding"/>
    <property type="evidence" value="ECO:0007669"/>
    <property type="project" value="InterPro"/>
</dbReference>
<feature type="domain" description="Gfo/Idh/MocA-like oxidoreductase N-terminal" evidence="3">
    <location>
        <begin position="5"/>
        <end position="124"/>
    </location>
</feature>
<dbReference type="InterPro" id="IPR055170">
    <property type="entry name" value="GFO_IDH_MocA-like_dom"/>
</dbReference>
<sequence>MAAPVRFAILGFGLHAVRRLLPAFAPSERTRLVGMWRRDQNAAKQNCIEHKIAHCFTSPEELCASPDVDAVFITSPDAMHYADTLMALRYGKAVLCEKPVAMNAAQAREMVDASKTTGALYGVAQNFRYNHSLDWVRKQIQAGKIGRPQIARAEFDYPANHAPRKWIMDPTLACGGPIGDVGVHCIDALRYVLGEEVESISTLATKTHPEDQVEATAMLQMQMTGGVLASVGVSARSPYRTLVEITGSDGVLIAENGLTVDRPIEMVLRRAGEVVETATADNADAYTRMLDAFADAMQGGEPFAATGEDGVRNMMALDAAFRSWKTGQRETIG</sequence>
<dbReference type="Pfam" id="PF01408">
    <property type="entry name" value="GFO_IDH_MocA"/>
    <property type="match status" value="1"/>
</dbReference>
<dbReference type="Gene3D" id="3.40.50.720">
    <property type="entry name" value="NAD(P)-binding Rossmann-like Domain"/>
    <property type="match status" value="1"/>
</dbReference>
<evidence type="ECO:0000313" key="5">
    <source>
        <dbReference type="EMBL" id="RZU42121.1"/>
    </source>
</evidence>
<accession>A0A4Q7YY06</accession>
<evidence type="ECO:0000313" key="6">
    <source>
        <dbReference type="Proteomes" id="UP000292958"/>
    </source>
</evidence>
<dbReference type="InterPro" id="IPR051317">
    <property type="entry name" value="Gfo/Idh/MocA_oxidoreduct"/>
</dbReference>
<gene>
    <name evidence="5" type="ORF">BDD14_3667</name>
</gene>
<dbReference type="SUPFAM" id="SSF51735">
    <property type="entry name" value="NAD(P)-binding Rossmann-fold domains"/>
    <property type="match status" value="1"/>
</dbReference>
<dbReference type="RefSeq" id="WP_130419919.1">
    <property type="nucleotide sequence ID" value="NZ_SHKW01000001.1"/>
</dbReference>
<evidence type="ECO:0000256" key="1">
    <source>
        <dbReference type="ARBA" id="ARBA00010928"/>
    </source>
</evidence>
<feature type="domain" description="GFO/IDH/MocA-like oxidoreductase" evidence="4">
    <location>
        <begin position="136"/>
        <end position="252"/>
    </location>
</feature>
<dbReference type="InterPro" id="IPR000683">
    <property type="entry name" value="Gfo/Idh/MocA-like_OxRdtase_N"/>
</dbReference>
<dbReference type="SUPFAM" id="SSF55347">
    <property type="entry name" value="Glyceraldehyde-3-phosphate dehydrogenase-like, C-terminal domain"/>
    <property type="match status" value="1"/>
</dbReference>
<dbReference type="AlphaFoldDB" id="A0A4Q7YY06"/>
<proteinExistence type="inferred from homology"/>
<evidence type="ECO:0000259" key="3">
    <source>
        <dbReference type="Pfam" id="PF01408"/>
    </source>
</evidence>
<dbReference type="OrthoDB" id="9815825at2"/>
<evidence type="ECO:0000259" key="4">
    <source>
        <dbReference type="Pfam" id="PF22725"/>
    </source>
</evidence>
<keyword evidence="6" id="KW-1185">Reference proteome</keyword>
<dbReference type="InterPro" id="IPR036291">
    <property type="entry name" value="NAD(P)-bd_dom_sf"/>
</dbReference>
<reference evidence="5 6" key="1">
    <citation type="submission" date="2019-02" db="EMBL/GenBank/DDBJ databases">
        <title>Genomic Encyclopedia of Archaeal and Bacterial Type Strains, Phase II (KMG-II): from individual species to whole genera.</title>
        <authorList>
            <person name="Goeker M."/>
        </authorList>
    </citation>
    <scope>NUCLEOTIDE SEQUENCE [LARGE SCALE GENOMIC DNA]</scope>
    <source>
        <strain evidence="5 6">DSM 18101</strain>
    </source>
</reference>
<evidence type="ECO:0000256" key="2">
    <source>
        <dbReference type="ARBA" id="ARBA00023002"/>
    </source>
</evidence>
<comment type="similarity">
    <text evidence="1">Belongs to the Gfo/Idh/MocA family.</text>
</comment>
<comment type="caution">
    <text evidence="5">The sequence shown here is derived from an EMBL/GenBank/DDBJ whole genome shotgun (WGS) entry which is preliminary data.</text>
</comment>
<dbReference type="Pfam" id="PF22725">
    <property type="entry name" value="GFO_IDH_MocA_C3"/>
    <property type="match status" value="1"/>
</dbReference>
<dbReference type="Gene3D" id="3.30.360.10">
    <property type="entry name" value="Dihydrodipicolinate Reductase, domain 2"/>
    <property type="match status" value="1"/>
</dbReference>
<dbReference type="Proteomes" id="UP000292958">
    <property type="component" value="Unassembled WGS sequence"/>
</dbReference>
<name>A0A4Q7YY06_9BACT</name>
<dbReference type="GO" id="GO:0016491">
    <property type="term" value="F:oxidoreductase activity"/>
    <property type="evidence" value="ECO:0007669"/>
    <property type="project" value="UniProtKB-KW"/>
</dbReference>
<dbReference type="PANTHER" id="PTHR43708">
    <property type="entry name" value="CONSERVED EXPRESSED OXIDOREDUCTASE (EUROFUNG)"/>
    <property type="match status" value="1"/>
</dbReference>
<dbReference type="EMBL" id="SHKW01000001">
    <property type="protein sequence ID" value="RZU42121.1"/>
    <property type="molecule type" value="Genomic_DNA"/>
</dbReference>
<organism evidence="5 6">
    <name type="scientific">Edaphobacter modestus</name>
    <dbReference type="NCBI Taxonomy" id="388466"/>
    <lineage>
        <taxon>Bacteria</taxon>
        <taxon>Pseudomonadati</taxon>
        <taxon>Acidobacteriota</taxon>
        <taxon>Terriglobia</taxon>
        <taxon>Terriglobales</taxon>
        <taxon>Acidobacteriaceae</taxon>
        <taxon>Edaphobacter</taxon>
    </lineage>
</organism>
<dbReference type="PANTHER" id="PTHR43708:SF5">
    <property type="entry name" value="CONSERVED EXPRESSED OXIDOREDUCTASE (EUROFUNG)-RELATED"/>
    <property type="match status" value="1"/>
</dbReference>
<protein>
    <submittedName>
        <fullName evidence="5">1,5-anhydro-D-fructose reductase (1,5-anhydro-D-mannitol-forming)</fullName>
    </submittedName>
</protein>
<keyword evidence="2" id="KW-0560">Oxidoreductase</keyword>